<dbReference type="OrthoDB" id="6619240at2759"/>
<reference evidence="2" key="1">
    <citation type="submission" date="2019-08" db="EMBL/GenBank/DDBJ databases">
        <title>The genome of the North American firefly Photinus pyralis.</title>
        <authorList>
            <consortium name="Photinus pyralis genome working group"/>
            <person name="Fallon T.R."/>
            <person name="Sander Lower S.E."/>
            <person name="Weng J.-K."/>
        </authorList>
    </citation>
    <scope>NUCLEOTIDE SEQUENCE</scope>
    <source>
        <strain evidence="2">TRF0915ILg1</strain>
        <tissue evidence="2">Whole body</tissue>
    </source>
</reference>
<accession>A0A8K0CVM4</accession>
<sequence>MKVCSLHFKNDDFVFGGAHINKIKRLKKTAVPSLNLSVRSHDCILSPTQMQKHLDREQRLQNRDKKKSVQKAVEHVEGLPDLTAGEKSYDTMEAARNLLYFKESPTVFSRNPLEIKKTYEDKGVQVNTYCIEKLMDSDYKCRILTGVINLAVFQVLVATIAK</sequence>
<feature type="transmembrane region" description="Helical" evidence="1">
    <location>
        <begin position="143"/>
        <end position="161"/>
    </location>
</feature>
<evidence type="ECO:0008006" key="4">
    <source>
        <dbReference type="Google" id="ProtNLM"/>
    </source>
</evidence>
<comment type="caution">
    <text evidence="2">The sequence shown here is derived from an EMBL/GenBank/DDBJ whole genome shotgun (WGS) entry which is preliminary data.</text>
</comment>
<keyword evidence="1" id="KW-0472">Membrane</keyword>
<feature type="non-terminal residue" evidence="2">
    <location>
        <position position="1"/>
    </location>
</feature>
<protein>
    <recommendedName>
        <fullName evidence="4">THAP-type domain-containing protein</fullName>
    </recommendedName>
</protein>
<evidence type="ECO:0000313" key="3">
    <source>
        <dbReference type="Proteomes" id="UP000801492"/>
    </source>
</evidence>
<dbReference type="Proteomes" id="UP000801492">
    <property type="component" value="Unassembled WGS sequence"/>
</dbReference>
<gene>
    <name evidence="2" type="ORF">ILUMI_14941</name>
</gene>
<evidence type="ECO:0000256" key="1">
    <source>
        <dbReference type="SAM" id="Phobius"/>
    </source>
</evidence>
<evidence type="ECO:0000313" key="2">
    <source>
        <dbReference type="EMBL" id="KAF2891232.1"/>
    </source>
</evidence>
<name>A0A8K0CVM4_IGNLU</name>
<keyword evidence="1" id="KW-0812">Transmembrane</keyword>
<keyword evidence="1" id="KW-1133">Transmembrane helix</keyword>
<dbReference type="EMBL" id="VTPC01035953">
    <property type="protein sequence ID" value="KAF2891232.1"/>
    <property type="molecule type" value="Genomic_DNA"/>
</dbReference>
<organism evidence="2 3">
    <name type="scientific">Ignelater luminosus</name>
    <name type="common">Cucubano</name>
    <name type="synonym">Pyrophorus luminosus</name>
    <dbReference type="NCBI Taxonomy" id="2038154"/>
    <lineage>
        <taxon>Eukaryota</taxon>
        <taxon>Metazoa</taxon>
        <taxon>Ecdysozoa</taxon>
        <taxon>Arthropoda</taxon>
        <taxon>Hexapoda</taxon>
        <taxon>Insecta</taxon>
        <taxon>Pterygota</taxon>
        <taxon>Neoptera</taxon>
        <taxon>Endopterygota</taxon>
        <taxon>Coleoptera</taxon>
        <taxon>Polyphaga</taxon>
        <taxon>Elateriformia</taxon>
        <taxon>Elateroidea</taxon>
        <taxon>Elateridae</taxon>
        <taxon>Agrypninae</taxon>
        <taxon>Pyrophorini</taxon>
        <taxon>Ignelater</taxon>
    </lineage>
</organism>
<proteinExistence type="predicted"/>
<keyword evidence="3" id="KW-1185">Reference proteome</keyword>
<dbReference type="AlphaFoldDB" id="A0A8K0CVM4"/>